<dbReference type="Gene3D" id="3.40.50.300">
    <property type="entry name" value="P-loop containing nucleotide triphosphate hydrolases"/>
    <property type="match status" value="2"/>
</dbReference>
<organism evidence="10 11">
    <name type="scientific">Rhizobium changzhiense</name>
    <dbReference type="NCBI Taxonomy" id="2692317"/>
    <lineage>
        <taxon>Bacteria</taxon>
        <taxon>Pseudomonadati</taxon>
        <taxon>Pseudomonadota</taxon>
        <taxon>Alphaproteobacteria</taxon>
        <taxon>Hyphomicrobiales</taxon>
        <taxon>Rhizobiaceae</taxon>
        <taxon>Rhizobium/Agrobacterium group</taxon>
        <taxon>Rhizobium</taxon>
    </lineage>
</organism>
<dbReference type="Pfam" id="PF00270">
    <property type="entry name" value="DEAD"/>
    <property type="match status" value="1"/>
</dbReference>
<dbReference type="PANTHER" id="PTHR13710:SF105">
    <property type="entry name" value="ATP-DEPENDENT DNA HELICASE Q1"/>
    <property type="match status" value="1"/>
</dbReference>
<evidence type="ECO:0000313" key="11">
    <source>
        <dbReference type="Proteomes" id="UP000539787"/>
    </source>
</evidence>
<keyword evidence="10" id="KW-0347">Helicase</keyword>
<evidence type="ECO:0000256" key="7">
    <source>
        <dbReference type="ARBA" id="ARBA00034808"/>
    </source>
</evidence>
<dbReference type="InterPro" id="IPR027417">
    <property type="entry name" value="P-loop_NTPase"/>
</dbReference>
<evidence type="ECO:0000256" key="5">
    <source>
        <dbReference type="ARBA" id="ARBA00023235"/>
    </source>
</evidence>
<dbReference type="PANTHER" id="PTHR13710">
    <property type="entry name" value="DNA HELICASE RECQ FAMILY MEMBER"/>
    <property type="match status" value="1"/>
</dbReference>
<evidence type="ECO:0000256" key="1">
    <source>
        <dbReference type="ARBA" id="ARBA00005446"/>
    </source>
</evidence>
<sequence length="783" mass="86323">MQITDEILNSLSRFGLAVTDTSVRLLDERDGRAPKGFWAAQDLDVSLRRYQEHLPPDALLLRHTQYSDYRSEGQKAAVHSLVTMPKGASLMVCLPTGSGKSLLFQLYAARMREEHPGSCVVVITPTVSLAMDHERTLSLIPGLTGSRALVGGMDAAARADLVDAFRRGEVPVLLISPEIALGSIRDHLVEAATDPDEKLGSLQAHLSAIFIDEAHIIESWGRTFRPDFQRLPGLVEELRSRNEDLQCVLLSATLPPSARDVLRTSYSSARGWAEVDGASPRSEFDIVIEAYDDAQARLQALDFVLDRAPRPLIVYTTLAGDEGEEERGTRDLRLSAAELFGRLKSRGYQRIALFSGEVTSNFERNQIVLDWAADKIDVVVATSAFGMGVDKSNVRSVVHACLPDSPARYYQEIGRAARDGRQGLAVCLFTDAHKDNVKDDVAHARSTATSSWITSDVAAPRWEAMIRSSSNNRWVADKRRISIDLDAMRLGLTISNDRNRRWNMSILNLLQRARSLDVISCSQEPGRFIWDIEIREPGLLAHDLGEIWDRAFALRDAEQARAGREVLMFTRVMRNAEKTCVLRDIFDLLQHRPANELSACGRCPGCRARGERPALAAAHRVQSDFWPEDRSAKPAKLPPGVTLIVPKDPLFERGLASLIDTLVSTGIEQLLAPDEVSAACAHALCLAGARIGLVFSHSSVVRSPYGLPRLATAVLLRSHDPLSSRVLAIVKQWQGEGGLPDPFIVVTSPSTELDGRRLDQTLSSHAPYLEDALEHFSTLETIA</sequence>
<dbReference type="EMBL" id="JACGBJ010000001">
    <property type="protein sequence ID" value="MBA5800298.1"/>
    <property type="molecule type" value="Genomic_DNA"/>
</dbReference>
<keyword evidence="10" id="KW-0378">Hydrolase</keyword>
<dbReference type="EC" id="5.6.2.4" evidence="7"/>
<dbReference type="PROSITE" id="PS51192">
    <property type="entry name" value="HELICASE_ATP_BIND_1"/>
    <property type="match status" value="1"/>
</dbReference>
<dbReference type="SUPFAM" id="SSF52540">
    <property type="entry name" value="P-loop containing nucleoside triphosphate hydrolases"/>
    <property type="match status" value="1"/>
</dbReference>
<evidence type="ECO:0000256" key="2">
    <source>
        <dbReference type="ARBA" id="ARBA00022741"/>
    </source>
</evidence>
<dbReference type="InterPro" id="IPR011545">
    <property type="entry name" value="DEAD/DEAH_box_helicase_dom"/>
</dbReference>
<keyword evidence="4" id="KW-0238">DNA-binding</keyword>
<dbReference type="InterPro" id="IPR014001">
    <property type="entry name" value="Helicase_ATP-bd"/>
</dbReference>
<gene>
    <name evidence="10" type="ORF">HX902_01385</name>
</gene>
<comment type="similarity">
    <text evidence="1">Belongs to the helicase family. RecQ subfamily.</text>
</comment>
<evidence type="ECO:0000259" key="9">
    <source>
        <dbReference type="PROSITE" id="PS51194"/>
    </source>
</evidence>
<keyword evidence="5" id="KW-0413">Isomerase</keyword>
<evidence type="ECO:0000256" key="4">
    <source>
        <dbReference type="ARBA" id="ARBA00023125"/>
    </source>
</evidence>
<comment type="caution">
    <text evidence="10">The sequence shown here is derived from an EMBL/GenBank/DDBJ whole genome shotgun (WGS) entry which is preliminary data.</text>
</comment>
<keyword evidence="3" id="KW-0067">ATP-binding</keyword>
<dbReference type="PROSITE" id="PS51194">
    <property type="entry name" value="HELICASE_CTER"/>
    <property type="match status" value="1"/>
</dbReference>
<evidence type="ECO:0000256" key="3">
    <source>
        <dbReference type="ARBA" id="ARBA00022840"/>
    </source>
</evidence>
<keyword evidence="2" id="KW-0547">Nucleotide-binding</keyword>
<dbReference type="SMART" id="SM00490">
    <property type="entry name" value="HELICc"/>
    <property type="match status" value="1"/>
</dbReference>
<keyword evidence="11" id="KW-1185">Reference proteome</keyword>
<protein>
    <recommendedName>
        <fullName evidence="7">DNA 3'-5' helicase</fullName>
        <ecNumber evidence="7">5.6.2.4</ecNumber>
    </recommendedName>
</protein>
<reference evidence="10 11" key="1">
    <citation type="submission" date="2020-07" db="EMBL/GenBank/DDBJ databases">
        <authorList>
            <person name="Sun Q."/>
        </authorList>
    </citation>
    <scope>NUCLEOTIDE SEQUENCE [LARGE SCALE GENOMIC DNA]</scope>
    <source>
        <strain evidence="10 11">WYCCWR 11317</strain>
    </source>
</reference>
<evidence type="ECO:0000259" key="8">
    <source>
        <dbReference type="PROSITE" id="PS51192"/>
    </source>
</evidence>
<accession>A0ABR6A1A6</accession>
<dbReference type="SMART" id="SM00487">
    <property type="entry name" value="DEXDc"/>
    <property type="match status" value="1"/>
</dbReference>
<dbReference type="GO" id="GO:0004386">
    <property type="term" value="F:helicase activity"/>
    <property type="evidence" value="ECO:0007669"/>
    <property type="project" value="UniProtKB-KW"/>
</dbReference>
<name>A0ABR6A1A6_9HYPH</name>
<proteinExistence type="inferred from homology"/>
<dbReference type="InterPro" id="IPR001650">
    <property type="entry name" value="Helicase_C-like"/>
</dbReference>
<dbReference type="Pfam" id="PF00271">
    <property type="entry name" value="Helicase_C"/>
    <property type="match status" value="1"/>
</dbReference>
<dbReference type="RefSeq" id="WP_182208006.1">
    <property type="nucleotide sequence ID" value="NZ_JACGBJ010000001.1"/>
</dbReference>
<dbReference type="Proteomes" id="UP000539787">
    <property type="component" value="Unassembled WGS sequence"/>
</dbReference>
<feature type="domain" description="Helicase ATP-binding" evidence="8">
    <location>
        <begin position="81"/>
        <end position="272"/>
    </location>
</feature>
<evidence type="ECO:0000256" key="6">
    <source>
        <dbReference type="ARBA" id="ARBA00034617"/>
    </source>
</evidence>
<feature type="domain" description="Helicase C-terminal" evidence="9">
    <location>
        <begin position="300"/>
        <end position="470"/>
    </location>
</feature>
<evidence type="ECO:0000313" key="10">
    <source>
        <dbReference type="EMBL" id="MBA5800298.1"/>
    </source>
</evidence>
<comment type="catalytic activity">
    <reaction evidence="6">
        <text>Couples ATP hydrolysis with the unwinding of duplex DNA by translocating in the 3'-5' direction.</text>
        <dbReference type="EC" id="5.6.2.4"/>
    </reaction>
</comment>